<dbReference type="GO" id="GO:0046872">
    <property type="term" value="F:metal ion binding"/>
    <property type="evidence" value="ECO:0007669"/>
    <property type="project" value="UniProtKB-KW"/>
</dbReference>
<evidence type="ECO:0000256" key="1">
    <source>
        <dbReference type="PIRSR" id="PIRSR600760-2"/>
    </source>
</evidence>
<comment type="cofactor">
    <cofactor evidence="1">
        <name>Mg(2+)</name>
        <dbReference type="ChEBI" id="CHEBI:18420"/>
    </cofactor>
</comment>
<sequence>MNDKPIHVSRENDLKNALVLYGIDYIPDHLAREKELKFIGSIVQSCRNLRSTGSSGFDTCYTASGKTGACIAQTGKIWDVVPCYHLIISAGGVCSEVSGTKLVFESNKANYLRNFTYLAAAPDLYAKLLLLYKSAYRL</sequence>
<dbReference type="GO" id="GO:0007165">
    <property type="term" value="P:signal transduction"/>
    <property type="evidence" value="ECO:0007669"/>
    <property type="project" value="TreeGrafter"/>
</dbReference>
<dbReference type="SUPFAM" id="SSF56655">
    <property type="entry name" value="Carbohydrate phosphatase"/>
    <property type="match status" value="1"/>
</dbReference>
<comment type="caution">
    <text evidence="2">The sequence shown here is derived from an EMBL/GenBank/DDBJ whole genome shotgun (WGS) entry which is preliminary data.</text>
</comment>
<gene>
    <name evidence="2" type="ORF">UV61_C0004G0032</name>
</gene>
<dbReference type="GO" id="GO:0006020">
    <property type="term" value="P:inositol metabolic process"/>
    <property type="evidence" value="ECO:0007669"/>
    <property type="project" value="TreeGrafter"/>
</dbReference>
<dbReference type="PRINTS" id="PR00377">
    <property type="entry name" value="IMPHPHTASES"/>
</dbReference>
<evidence type="ECO:0000313" key="3">
    <source>
        <dbReference type="Proteomes" id="UP000034050"/>
    </source>
</evidence>
<dbReference type="Gene3D" id="3.40.190.80">
    <property type="match status" value="1"/>
</dbReference>
<dbReference type="GO" id="GO:0008934">
    <property type="term" value="F:inositol monophosphate 1-phosphatase activity"/>
    <property type="evidence" value="ECO:0007669"/>
    <property type="project" value="TreeGrafter"/>
</dbReference>
<evidence type="ECO:0000313" key="2">
    <source>
        <dbReference type="EMBL" id="KKS87106.1"/>
    </source>
</evidence>
<organism evidence="2 3">
    <name type="scientific">Candidatus Gottesmanbacteria bacterium GW2011_GWB1_43_11</name>
    <dbReference type="NCBI Taxonomy" id="1618446"/>
    <lineage>
        <taxon>Bacteria</taxon>
        <taxon>Candidatus Gottesmaniibacteriota</taxon>
    </lineage>
</organism>
<name>A0A0G1EVR4_9BACT</name>
<protein>
    <submittedName>
        <fullName evidence="2">Uncharacterized protein</fullName>
    </submittedName>
</protein>
<dbReference type="Pfam" id="PF00459">
    <property type="entry name" value="Inositol_P"/>
    <property type="match status" value="1"/>
</dbReference>
<keyword evidence="1" id="KW-0460">Magnesium</keyword>
<dbReference type="STRING" id="1618446.UV61_C0004G0032"/>
<reference evidence="2 3" key="1">
    <citation type="journal article" date="2015" name="Nature">
        <title>rRNA introns, odd ribosomes, and small enigmatic genomes across a large radiation of phyla.</title>
        <authorList>
            <person name="Brown C.T."/>
            <person name="Hug L.A."/>
            <person name="Thomas B.C."/>
            <person name="Sharon I."/>
            <person name="Castelle C.J."/>
            <person name="Singh A."/>
            <person name="Wilkins M.J."/>
            <person name="Williams K.H."/>
            <person name="Banfield J.F."/>
        </authorList>
    </citation>
    <scope>NUCLEOTIDE SEQUENCE [LARGE SCALE GENOMIC DNA]</scope>
</reference>
<dbReference type="PANTHER" id="PTHR20854">
    <property type="entry name" value="INOSITOL MONOPHOSPHATASE"/>
    <property type="match status" value="1"/>
</dbReference>
<dbReference type="InterPro" id="IPR000760">
    <property type="entry name" value="Inositol_monophosphatase-like"/>
</dbReference>
<dbReference type="PANTHER" id="PTHR20854:SF4">
    <property type="entry name" value="INOSITOL-1-MONOPHOSPHATASE-RELATED"/>
    <property type="match status" value="1"/>
</dbReference>
<dbReference type="EMBL" id="LCFD01000004">
    <property type="protein sequence ID" value="KKS87106.1"/>
    <property type="molecule type" value="Genomic_DNA"/>
</dbReference>
<feature type="binding site" evidence="1">
    <location>
        <position position="79"/>
    </location>
    <ligand>
        <name>Mg(2+)</name>
        <dbReference type="ChEBI" id="CHEBI:18420"/>
        <label>1</label>
        <note>catalytic</note>
    </ligand>
</feature>
<accession>A0A0G1EVR4</accession>
<dbReference type="AlphaFoldDB" id="A0A0G1EVR4"/>
<dbReference type="Proteomes" id="UP000034050">
    <property type="component" value="Unassembled WGS sequence"/>
</dbReference>
<keyword evidence="1" id="KW-0479">Metal-binding</keyword>
<proteinExistence type="predicted"/>